<comment type="caution">
    <text evidence="1">The sequence shown here is derived from an EMBL/GenBank/DDBJ whole genome shotgun (WGS) entry which is preliminary data.</text>
</comment>
<organism evidence="1 2">
    <name type="scientific">candidate division CPR1 bacterium GW2011_GWC1_49_13</name>
    <dbReference type="NCBI Taxonomy" id="1618342"/>
    <lineage>
        <taxon>Bacteria</taxon>
        <taxon>candidate division CPR1</taxon>
    </lineage>
</organism>
<evidence type="ECO:0008006" key="3">
    <source>
        <dbReference type="Google" id="ProtNLM"/>
    </source>
</evidence>
<evidence type="ECO:0000313" key="2">
    <source>
        <dbReference type="Proteomes" id="UP000034119"/>
    </source>
</evidence>
<reference evidence="1 2" key="1">
    <citation type="journal article" date="2015" name="Nature">
        <title>rRNA introns, odd ribosomes, and small enigmatic genomes across a large radiation of phyla.</title>
        <authorList>
            <person name="Brown C.T."/>
            <person name="Hug L.A."/>
            <person name="Thomas B.C."/>
            <person name="Sharon I."/>
            <person name="Castelle C.J."/>
            <person name="Singh A."/>
            <person name="Wilkins M.J."/>
            <person name="Williams K.H."/>
            <person name="Banfield J.F."/>
        </authorList>
    </citation>
    <scope>NUCLEOTIDE SEQUENCE [LARGE SCALE GENOMIC DNA]</scope>
</reference>
<accession>A0A0G1VG44</accession>
<sequence>MPKTPLTLQQAWRSNVPAVKRALMEGENRGLIAAAQILVNAVKLGLRGGYTSGAFTTGLSSNSVTHSPPILGPRGMFILVGTNLPYNLFWEVGHYNLFTRRYERVPVWMPAFQRSQGTMRAAFTAQVVTALEAVPKL</sequence>
<dbReference type="STRING" id="1618342.UY40_C0020G0013"/>
<name>A0A0G1VG44_9BACT</name>
<dbReference type="Proteomes" id="UP000034119">
    <property type="component" value="Unassembled WGS sequence"/>
</dbReference>
<evidence type="ECO:0000313" key="1">
    <source>
        <dbReference type="EMBL" id="KKW05436.1"/>
    </source>
</evidence>
<protein>
    <recommendedName>
        <fullName evidence="3">HK97 gp10 family phage protein</fullName>
    </recommendedName>
</protein>
<gene>
    <name evidence="1" type="ORF">UY40_C0020G0013</name>
</gene>
<dbReference type="AlphaFoldDB" id="A0A0G1VG44"/>
<proteinExistence type="predicted"/>
<dbReference type="EMBL" id="LCPW01000020">
    <property type="protein sequence ID" value="KKW05436.1"/>
    <property type="molecule type" value="Genomic_DNA"/>
</dbReference>